<dbReference type="InterPro" id="IPR011051">
    <property type="entry name" value="RmlC_Cupin_sf"/>
</dbReference>
<organism evidence="2 3">
    <name type="scientific">Ureibacillus xyleni</name>
    <dbReference type="NCBI Taxonomy" id="614648"/>
    <lineage>
        <taxon>Bacteria</taxon>
        <taxon>Bacillati</taxon>
        <taxon>Bacillota</taxon>
        <taxon>Bacilli</taxon>
        <taxon>Bacillales</taxon>
        <taxon>Caryophanaceae</taxon>
        <taxon>Ureibacillus</taxon>
    </lineage>
</organism>
<evidence type="ECO:0000313" key="2">
    <source>
        <dbReference type="EMBL" id="SOB94239.1"/>
    </source>
</evidence>
<sequence length="98" mass="11075">METISTPYVLNDKAKQAGKVFGQENFDVLNIQLKTGEEIPEHHADRDVLIIVRNGIVTFTVEGESVDITPEQILHIKPFEKHNLVAKEDVDLIVLKIK</sequence>
<accession>A0A285RKM7</accession>
<dbReference type="InterPro" id="IPR013096">
    <property type="entry name" value="Cupin_2"/>
</dbReference>
<name>A0A285RKM7_9BACL</name>
<gene>
    <name evidence="2" type="ORF">SAMN05880501_101792</name>
</gene>
<dbReference type="RefSeq" id="WP_097072326.1">
    <property type="nucleotide sequence ID" value="NZ_OBMQ01000001.1"/>
</dbReference>
<keyword evidence="3" id="KW-1185">Reference proteome</keyword>
<proteinExistence type="predicted"/>
<evidence type="ECO:0000259" key="1">
    <source>
        <dbReference type="Pfam" id="PF07883"/>
    </source>
</evidence>
<reference evidence="3" key="1">
    <citation type="submission" date="2017-08" db="EMBL/GenBank/DDBJ databases">
        <authorList>
            <person name="Varghese N."/>
            <person name="Submissions S."/>
        </authorList>
    </citation>
    <scope>NUCLEOTIDE SEQUENCE [LARGE SCALE GENOMIC DNA]</scope>
    <source>
        <strain evidence="3">JC22</strain>
    </source>
</reference>
<dbReference type="InterPro" id="IPR014710">
    <property type="entry name" value="RmlC-like_jellyroll"/>
</dbReference>
<dbReference type="AlphaFoldDB" id="A0A285RKM7"/>
<dbReference type="SUPFAM" id="SSF51182">
    <property type="entry name" value="RmlC-like cupins"/>
    <property type="match status" value="1"/>
</dbReference>
<dbReference type="OrthoDB" id="5243866at2"/>
<dbReference type="Pfam" id="PF07883">
    <property type="entry name" value="Cupin_2"/>
    <property type="match status" value="1"/>
</dbReference>
<dbReference type="Gene3D" id="2.60.120.10">
    <property type="entry name" value="Jelly Rolls"/>
    <property type="match status" value="1"/>
</dbReference>
<protein>
    <recommendedName>
        <fullName evidence="1">Cupin type-2 domain-containing protein</fullName>
    </recommendedName>
</protein>
<dbReference type="Proteomes" id="UP000219636">
    <property type="component" value="Unassembled WGS sequence"/>
</dbReference>
<feature type="domain" description="Cupin type-2" evidence="1">
    <location>
        <begin position="32"/>
        <end position="95"/>
    </location>
</feature>
<evidence type="ECO:0000313" key="3">
    <source>
        <dbReference type="Proteomes" id="UP000219636"/>
    </source>
</evidence>
<dbReference type="EMBL" id="OBMQ01000001">
    <property type="protein sequence ID" value="SOB94239.1"/>
    <property type="molecule type" value="Genomic_DNA"/>
</dbReference>